<accession>A0A5D0TVJ1</accession>
<evidence type="ECO:0000256" key="1">
    <source>
        <dbReference type="ARBA" id="ARBA00004651"/>
    </source>
</evidence>
<feature type="transmembrane region" description="Helical" evidence="7">
    <location>
        <begin position="88"/>
        <end position="110"/>
    </location>
</feature>
<feature type="compositionally biased region" description="Basic and acidic residues" evidence="6">
    <location>
        <begin position="361"/>
        <end position="376"/>
    </location>
</feature>
<reference evidence="8 9" key="1">
    <citation type="submission" date="2019-08" db="EMBL/GenBank/DDBJ databases">
        <title>Actinomadura sp. nov. CYP1-5 isolated from mountain soil.</title>
        <authorList>
            <person name="Songsumanus A."/>
            <person name="Kuncharoen N."/>
            <person name="Kudo T."/>
            <person name="Yuki M."/>
            <person name="Igarashi Y."/>
            <person name="Tanasupawat S."/>
        </authorList>
    </citation>
    <scope>NUCLEOTIDE SEQUENCE [LARGE SCALE GENOMIC DNA]</scope>
    <source>
        <strain evidence="8 9">GKU157</strain>
    </source>
</reference>
<comment type="subcellular location">
    <subcellularLocation>
        <location evidence="1">Cell membrane</location>
        <topology evidence="1">Multi-pass membrane protein</topology>
    </subcellularLocation>
</comment>
<dbReference type="OrthoDB" id="6057470at2"/>
<comment type="caution">
    <text evidence="8">The sequence shown here is derived from an EMBL/GenBank/DDBJ whole genome shotgun (WGS) entry which is preliminary data.</text>
</comment>
<evidence type="ECO:0000256" key="5">
    <source>
        <dbReference type="ARBA" id="ARBA00023136"/>
    </source>
</evidence>
<evidence type="ECO:0000256" key="2">
    <source>
        <dbReference type="ARBA" id="ARBA00022475"/>
    </source>
</evidence>
<keyword evidence="5 7" id="KW-0472">Membrane</keyword>
<dbReference type="GO" id="GO:0005886">
    <property type="term" value="C:plasma membrane"/>
    <property type="evidence" value="ECO:0007669"/>
    <property type="project" value="UniProtKB-SubCell"/>
</dbReference>
<sequence length="376" mass="39519">MRPCHRPPVRDCHELQARPFSFRAGSLTVPPTVGGAGGGEVAFAYAGRVKTKAVAVRALRVLLVVLALAFCGYSVASQWDAAVDAFRQMSWIALAGAMAAGLAGLFAWMLGWREFLAGLGSPLPVRATFRISGVSQLGKYVPGKVWALVTQIEMTREHKVPPERSFGSTLLAVATSTACGLAVAAVTLPLTSATARETYWWLFLLAPVMLAMLHPKIVTWALGLMLRLIRRPPLEHPVSLGVTLKAVGWTVLGWSLFGVHTWLLCDAVGGDGTGLPFTATGAYALAFVAGFLVFIAPGGIGAREAALTVVLSPVLPAGAPVVVAIASRVLLTAADLINAGVAFLLGRTAPRVAADAGNEPASRELVRDTQRTKEGP</sequence>
<evidence type="ECO:0000313" key="9">
    <source>
        <dbReference type="Proteomes" id="UP000322634"/>
    </source>
</evidence>
<evidence type="ECO:0000256" key="6">
    <source>
        <dbReference type="SAM" id="MobiDB-lite"/>
    </source>
</evidence>
<gene>
    <name evidence="8" type="ORF">FXF65_34220</name>
</gene>
<name>A0A5D0TVJ1_9ACTN</name>
<dbReference type="Pfam" id="PF03706">
    <property type="entry name" value="LPG_synthase_TM"/>
    <property type="match status" value="1"/>
</dbReference>
<evidence type="ECO:0000256" key="4">
    <source>
        <dbReference type="ARBA" id="ARBA00022989"/>
    </source>
</evidence>
<proteinExistence type="predicted"/>
<feature type="transmembrane region" description="Helical" evidence="7">
    <location>
        <begin position="277"/>
        <end position="296"/>
    </location>
</feature>
<feature type="transmembrane region" description="Helical" evidence="7">
    <location>
        <begin position="238"/>
        <end position="257"/>
    </location>
</feature>
<keyword evidence="3 7" id="KW-0812">Transmembrane</keyword>
<dbReference type="EMBL" id="VSFF01000014">
    <property type="protein sequence ID" value="TYC09322.1"/>
    <property type="molecule type" value="Genomic_DNA"/>
</dbReference>
<evidence type="ECO:0000313" key="8">
    <source>
        <dbReference type="EMBL" id="TYC09322.1"/>
    </source>
</evidence>
<protein>
    <submittedName>
        <fullName evidence="8">Flippase-like domain-containing protein</fullName>
    </submittedName>
</protein>
<feature type="region of interest" description="Disordered" evidence="6">
    <location>
        <begin position="356"/>
        <end position="376"/>
    </location>
</feature>
<keyword evidence="9" id="KW-1185">Reference proteome</keyword>
<feature type="transmembrane region" description="Helical" evidence="7">
    <location>
        <begin position="200"/>
        <end position="226"/>
    </location>
</feature>
<evidence type="ECO:0000256" key="7">
    <source>
        <dbReference type="SAM" id="Phobius"/>
    </source>
</evidence>
<feature type="transmembrane region" description="Helical" evidence="7">
    <location>
        <begin position="166"/>
        <end position="188"/>
    </location>
</feature>
<dbReference type="AlphaFoldDB" id="A0A5D0TVJ1"/>
<feature type="transmembrane region" description="Helical" evidence="7">
    <location>
        <begin position="58"/>
        <end position="76"/>
    </location>
</feature>
<keyword evidence="4 7" id="KW-1133">Transmembrane helix</keyword>
<dbReference type="Proteomes" id="UP000322634">
    <property type="component" value="Unassembled WGS sequence"/>
</dbReference>
<dbReference type="InterPro" id="IPR022791">
    <property type="entry name" value="L-PG_synthase/AglD"/>
</dbReference>
<evidence type="ECO:0000256" key="3">
    <source>
        <dbReference type="ARBA" id="ARBA00022692"/>
    </source>
</evidence>
<organism evidence="8 9">
    <name type="scientific">Actinomadura syzygii</name>
    <dbReference type="NCBI Taxonomy" id="1427538"/>
    <lineage>
        <taxon>Bacteria</taxon>
        <taxon>Bacillati</taxon>
        <taxon>Actinomycetota</taxon>
        <taxon>Actinomycetes</taxon>
        <taxon>Streptosporangiales</taxon>
        <taxon>Thermomonosporaceae</taxon>
        <taxon>Actinomadura</taxon>
    </lineage>
</organism>
<keyword evidence="2" id="KW-1003">Cell membrane</keyword>